<reference evidence="1" key="1">
    <citation type="submission" date="2024-04" db="EMBL/GenBank/DDBJ databases">
        <authorList>
            <consortium name="Molecular Ecology Group"/>
        </authorList>
    </citation>
    <scope>NUCLEOTIDE SEQUENCE</scope>
</reference>
<sequence length="124" mass="14201">MMMLIMEKEKEMLQEQTQLLLQQLNTCQSSYTAPYSFSAFNFPTNFVGQPRFQQFPKPSLPQLETISNQSPRFVKIPLSTVETARKVSVPKLVIPSLTPTPSPVSIPYMLLKYLHHPLVIHNLI</sequence>
<name>A0AAV2NNQ3_9HYME</name>
<dbReference type="Proteomes" id="UP001497644">
    <property type="component" value="Chromosome 3"/>
</dbReference>
<proteinExistence type="predicted"/>
<keyword evidence="2" id="KW-1185">Reference proteome</keyword>
<evidence type="ECO:0000313" key="2">
    <source>
        <dbReference type="Proteomes" id="UP001497644"/>
    </source>
</evidence>
<protein>
    <submittedName>
        <fullName evidence="1">Uncharacterized protein</fullName>
    </submittedName>
</protein>
<dbReference type="EMBL" id="OZ034826">
    <property type="protein sequence ID" value="CAL1680969.1"/>
    <property type="molecule type" value="Genomic_DNA"/>
</dbReference>
<accession>A0AAV2NNQ3</accession>
<gene>
    <name evidence="1" type="ORF">LPLAT_LOCUS7136</name>
</gene>
<organism evidence="1 2">
    <name type="scientific">Lasius platythorax</name>
    <dbReference type="NCBI Taxonomy" id="488582"/>
    <lineage>
        <taxon>Eukaryota</taxon>
        <taxon>Metazoa</taxon>
        <taxon>Ecdysozoa</taxon>
        <taxon>Arthropoda</taxon>
        <taxon>Hexapoda</taxon>
        <taxon>Insecta</taxon>
        <taxon>Pterygota</taxon>
        <taxon>Neoptera</taxon>
        <taxon>Endopterygota</taxon>
        <taxon>Hymenoptera</taxon>
        <taxon>Apocrita</taxon>
        <taxon>Aculeata</taxon>
        <taxon>Formicoidea</taxon>
        <taxon>Formicidae</taxon>
        <taxon>Formicinae</taxon>
        <taxon>Lasius</taxon>
        <taxon>Lasius</taxon>
    </lineage>
</organism>
<dbReference type="AlphaFoldDB" id="A0AAV2NNQ3"/>
<evidence type="ECO:0000313" key="1">
    <source>
        <dbReference type="EMBL" id="CAL1680969.1"/>
    </source>
</evidence>